<dbReference type="GO" id="GO:0003677">
    <property type="term" value="F:DNA binding"/>
    <property type="evidence" value="ECO:0007669"/>
    <property type="project" value="InterPro"/>
</dbReference>
<dbReference type="PANTHER" id="PTHR43236:SF1">
    <property type="entry name" value="BLL7220 PROTEIN"/>
    <property type="match status" value="1"/>
</dbReference>
<protein>
    <submittedName>
        <fullName evidence="3">ImmA/IrrE family metallo-endopeptidase</fullName>
    </submittedName>
</protein>
<evidence type="ECO:0000313" key="4">
    <source>
        <dbReference type="Proteomes" id="UP000265882"/>
    </source>
</evidence>
<dbReference type="InterPro" id="IPR010982">
    <property type="entry name" value="Lambda_DNA-bd_dom_sf"/>
</dbReference>
<gene>
    <name evidence="3" type="ORF">C4520_07705</name>
</gene>
<organism evidence="3 4">
    <name type="scientific">Abyssobacteria bacterium (strain SURF_5)</name>
    <dbReference type="NCBI Taxonomy" id="2093360"/>
    <lineage>
        <taxon>Bacteria</taxon>
        <taxon>Pseudomonadati</taxon>
        <taxon>Candidatus Hydrogenedentota</taxon>
        <taxon>Candidatus Abyssobacteria</taxon>
    </lineage>
</organism>
<reference evidence="3 4" key="1">
    <citation type="journal article" date="2017" name="ISME J.">
        <title>Energy and carbon metabolisms in a deep terrestrial subsurface fluid microbial community.</title>
        <authorList>
            <person name="Momper L."/>
            <person name="Jungbluth S.P."/>
            <person name="Lee M.D."/>
            <person name="Amend J.P."/>
        </authorList>
    </citation>
    <scope>NUCLEOTIDE SEQUENCE [LARGE SCALE GENOMIC DNA]</scope>
    <source>
        <strain evidence="3">SURF_5</strain>
    </source>
</reference>
<dbReference type="CDD" id="cd00093">
    <property type="entry name" value="HTH_XRE"/>
    <property type="match status" value="1"/>
</dbReference>
<dbReference type="SUPFAM" id="SSF47413">
    <property type="entry name" value="lambda repressor-like DNA-binding domains"/>
    <property type="match status" value="1"/>
</dbReference>
<dbReference type="Proteomes" id="UP000265882">
    <property type="component" value="Unassembled WGS sequence"/>
</dbReference>
<dbReference type="PANTHER" id="PTHR43236">
    <property type="entry name" value="ANTITOXIN HIGA1"/>
    <property type="match status" value="1"/>
</dbReference>
<name>A0A3A4P0N4_ABYX5</name>
<proteinExistence type="inferred from homology"/>
<dbReference type="InterPro" id="IPR001387">
    <property type="entry name" value="Cro/C1-type_HTH"/>
</dbReference>
<dbReference type="InterPro" id="IPR010359">
    <property type="entry name" value="IrrE_HExxH"/>
</dbReference>
<comment type="similarity">
    <text evidence="1">Belongs to the short-chain fatty acyl-CoA assimilation regulator (ScfR) family.</text>
</comment>
<dbReference type="Gene3D" id="1.10.10.2910">
    <property type="match status" value="1"/>
</dbReference>
<accession>A0A3A4P0N4</accession>
<comment type="caution">
    <text evidence="3">The sequence shown here is derived from an EMBL/GenBank/DDBJ whole genome shotgun (WGS) entry which is preliminary data.</text>
</comment>
<evidence type="ECO:0000313" key="3">
    <source>
        <dbReference type="EMBL" id="RJP22910.1"/>
    </source>
</evidence>
<sequence>MAFDLALFADKLRRYCKQFEVTNDEISQRTGISLERLNGLAAQESEPTGDEVLILADFFKCDYKFFISNEKLAPFEQTELLFRKYGDKLTRDDRWAIQEFLFLCECQYFLLSSMSDYRPHPFKFEKTGHIYKEHGVAAAAALRRHLGYEPHKVPMDIYDDFRKIGIHVFRRRLIKSSISGLFIRHPVVGPCVLVNYTEDVFRQRFSAAHEAAHAILDDESDFVISFSAWDKEDLSEIRANAFASHLLMPPEFLKKIPVRVWDLSQVLDWAVKLMVNIDPLLYALCALGLMSTSEMNQIKKRRVRLDKKSDPELPENLSPRARTRKEELLKRGLSDFYVKLCFDAFENGIISGGRLAEMLLITEPEIMEIAALYGRGMGHVN</sequence>
<evidence type="ECO:0000259" key="2">
    <source>
        <dbReference type="Pfam" id="PF06114"/>
    </source>
</evidence>
<feature type="domain" description="IrrE N-terminal-like" evidence="2">
    <location>
        <begin position="163"/>
        <end position="259"/>
    </location>
</feature>
<dbReference type="Pfam" id="PF06114">
    <property type="entry name" value="Peptidase_M78"/>
    <property type="match status" value="1"/>
</dbReference>
<dbReference type="EMBL" id="QZKU01000053">
    <property type="protein sequence ID" value="RJP22910.1"/>
    <property type="molecule type" value="Genomic_DNA"/>
</dbReference>
<evidence type="ECO:0000256" key="1">
    <source>
        <dbReference type="ARBA" id="ARBA00007227"/>
    </source>
</evidence>
<dbReference type="InterPro" id="IPR052345">
    <property type="entry name" value="Rad_response_metalloprotease"/>
</dbReference>
<dbReference type="AlphaFoldDB" id="A0A3A4P0N4"/>